<comment type="caution">
    <text evidence="2">The sequence shown here is derived from an EMBL/GenBank/DDBJ whole genome shotgun (WGS) entry which is preliminary data.</text>
</comment>
<dbReference type="Pfam" id="PF12739">
    <property type="entry name" value="TRAPPC-Trs85"/>
    <property type="match status" value="1"/>
</dbReference>
<feature type="region of interest" description="Disordered" evidence="1">
    <location>
        <begin position="265"/>
        <end position="290"/>
    </location>
</feature>
<dbReference type="InterPro" id="IPR024420">
    <property type="entry name" value="TRAPP_III_complex_Trs85"/>
</dbReference>
<dbReference type="GO" id="GO:1990072">
    <property type="term" value="C:TRAPPIII protein complex"/>
    <property type="evidence" value="ECO:0007669"/>
    <property type="project" value="TreeGrafter"/>
</dbReference>
<accession>A0A439D1S8</accession>
<keyword evidence="3" id="KW-1185">Reference proteome</keyword>
<dbReference type="EMBL" id="RYZI01000201">
    <property type="protein sequence ID" value="RWA08405.1"/>
    <property type="molecule type" value="Genomic_DNA"/>
</dbReference>
<evidence type="ECO:0000256" key="1">
    <source>
        <dbReference type="SAM" id="MobiDB-lite"/>
    </source>
</evidence>
<feature type="compositionally biased region" description="Basic and acidic residues" evidence="1">
    <location>
        <begin position="869"/>
        <end position="886"/>
    </location>
</feature>
<gene>
    <name evidence="2" type="ORF">EKO27_g6688</name>
</gene>
<reference evidence="2 3" key="1">
    <citation type="submission" date="2018-12" db="EMBL/GenBank/DDBJ databases">
        <title>Draft genome sequence of Xylaria grammica IHI A82.</title>
        <authorList>
            <person name="Buettner E."/>
            <person name="Kellner H."/>
        </authorList>
    </citation>
    <scope>NUCLEOTIDE SEQUENCE [LARGE SCALE GENOMIC DNA]</scope>
    <source>
        <strain evidence="2 3">IHI A82</strain>
    </source>
</reference>
<name>A0A439D1S8_9PEZI</name>
<evidence type="ECO:0008006" key="4">
    <source>
        <dbReference type="Google" id="ProtNLM"/>
    </source>
</evidence>
<evidence type="ECO:0000313" key="3">
    <source>
        <dbReference type="Proteomes" id="UP000286045"/>
    </source>
</evidence>
<feature type="region of interest" description="Disordered" evidence="1">
    <location>
        <begin position="780"/>
        <end position="886"/>
    </location>
</feature>
<protein>
    <recommendedName>
        <fullName evidence="4">ER-golgi trafficking TRAPP I complex 85 kDa subunit-domain-containing protein</fullName>
    </recommendedName>
</protein>
<dbReference type="AlphaFoldDB" id="A0A439D1S8"/>
<evidence type="ECO:0000313" key="2">
    <source>
        <dbReference type="EMBL" id="RWA08405.1"/>
    </source>
</evidence>
<dbReference type="STRING" id="363999.A0A439D1S8"/>
<feature type="compositionally biased region" description="Acidic residues" evidence="1">
    <location>
        <begin position="816"/>
        <end position="866"/>
    </location>
</feature>
<feature type="compositionally biased region" description="Acidic residues" evidence="1">
    <location>
        <begin position="781"/>
        <end position="803"/>
    </location>
</feature>
<dbReference type="PANTHER" id="PTHR12975:SF6">
    <property type="entry name" value="TRAFFICKING PROTEIN PARTICLE COMPLEX SUBUNIT 8"/>
    <property type="match status" value="1"/>
</dbReference>
<proteinExistence type="predicted"/>
<dbReference type="Proteomes" id="UP000286045">
    <property type="component" value="Unassembled WGS sequence"/>
</dbReference>
<sequence>MAAAYAYLSHCTYLVVGVIIRVYHSPALPTIRGRITAHPHPTTTGCSVVDKDHLSIAHAQGQPCPVEAEDDEAEDDDNKINVVFDNPVCLTHAVLRPACADRTRLNAPSNGDLRLEELQEQGPAIFGRYLSAVPIRSVSALPAVASVRRISLRLDLLTTRLSLTIAHRPNNGLALAAGAGDSPGDLLNLILRAFVPHVAVYSSEDTDVLLEEKGFDRGLWELLRPFGERIQGKVIIRDSNGSSRTYEDYSLHFTRFGEGIVHPESSTAGLKSSQASRVNGTADKPNEPKTGNTIAEVEAVVDRHLSYAEESFFGAPHSPTSHGFGIDAPSPYYALYLRRLLSGLPLTPHETFAHPVACVVAISSRNKAPIETLRRLYKESSEGNKQLPHWVDGEFLRYYVLVHDDERDDITRSMSLFDQMKRNLGLHCHLLRIRGTRSLATDDDSIPLPRCEWMSAAEELADLRKIEDYEGFEDPTKYIFESDATAIRTFIREMVMQSIIPTMERDVTVWNDQVASKRRGLAGRFAGLTRRWGFSTNSRSSGSGSNTGSNYDSLGFYYSNTPEAIMRKLADYAFMLRDWKLAYSTYDILRGDFNNDKAWRYHAAANEMAALSLLIMPQNLSSRMRAETVDTMFEAAYYSYLTRCSTPYGALRCLALGLELLRLRGGSSIDDAARWGTRLLESKILGPIGDALIKERLAVCYASKDGIGTQGWGSRRRKSALWNVLGAETWLAQSKFIQSQRCLNEARKTYSDLSTSHGIDKFRHASAFMLNIGQELNENMESADQEEDEAASDESETVDEESEALVSQMGTGGVEEKEEKEEEEEEEEEEDDDDDEDGEDNEEEDEEESEEESEGSNEESGEEEIQEQGQERRRGQDPSKAKDDFG</sequence>
<organism evidence="2 3">
    <name type="scientific">Xylaria grammica</name>
    <dbReference type="NCBI Taxonomy" id="363999"/>
    <lineage>
        <taxon>Eukaryota</taxon>
        <taxon>Fungi</taxon>
        <taxon>Dikarya</taxon>
        <taxon>Ascomycota</taxon>
        <taxon>Pezizomycotina</taxon>
        <taxon>Sordariomycetes</taxon>
        <taxon>Xylariomycetidae</taxon>
        <taxon>Xylariales</taxon>
        <taxon>Xylariaceae</taxon>
        <taxon>Xylaria</taxon>
    </lineage>
</organism>
<feature type="compositionally biased region" description="Polar residues" evidence="1">
    <location>
        <begin position="265"/>
        <end position="279"/>
    </location>
</feature>
<dbReference type="PANTHER" id="PTHR12975">
    <property type="entry name" value="TRANSPORT PROTEIN TRAPP"/>
    <property type="match status" value="1"/>
</dbReference>